<name>A0AB38ZCN8_9CAUD</name>
<organism evidence="1">
    <name type="scientific">Acinetobacter phage vB_AbaSt_W16</name>
    <dbReference type="NCBI Taxonomy" id="3116434"/>
    <lineage>
        <taxon>Viruses</taxon>
        <taxon>Duplodnaviria</taxon>
        <taxon>Heunggongvirae</taxon>
        <taxon>Uroviricota</taxon>
        <taxon>Caudoviricetes</taxon>
    </lineage>
</organism>
<proteinExistence type="predicted"/>
<protein>
    <submittedName>
        <fullName evidence="1">Uncharacterized protein</fullName>
    </submittedName>
</protein>
<dbReference type="EMBL" id="PP174317">
    <property type="protein sequence ID" value="WUV29533.1"/>
    <property type="molecule type" value="Genomic_DNA"/>
</dbReference>
<sequence>MISTGLLQMKHTHEYLITGDTNDADYINTTIDYTPGDTEVFIKASEYSFANVPGVVDKTFEEFMAALIVALQMPKVDTLHNWGRDEYDDRDEAYKTVRWTVLALYGIDLESDEAYEEYGDDILEEIRDTIYECIADNVPYGEFGIHTIISIESRPKSSKTVLFKKPEYWDWQKFKDNHNKVEYVLQWPTRGSWHQRTVYQYRQCRIKNILLVWNSAKNEWHDTRFANIDVALDAGASILIDLTEK</sequence>
<evidence type="ECO:0000313" key="1">
    <source>
        <dbReference type="EMBL" id="WUV29533.1"/>
    </source>
</evidence>
<reference evidence="1" key="1">
    <citation type="submission" date="2024-01" db="EMBL/GenBank/DDBJ databases">
        <title>Isolation and characterization of novel bacteriophages targeting carbapenem-resistant Acinetobacter baumannii.</title>
        <authorList>
            <person name="Kim J."/>
            <person name="Kim S."/>
            <person name="Choi Y.-J."/>
            <person name="Shin M."/>
        </authorList>
    </citation>
    <scope>NUCLEOTIDE SEQUENCE</scope>
</reference>
<accession>A0AB38ZCN8</accession>